<evidence type="ECO:0000259" key="7">
    <source>
        <dbReference type="Pfam" id="PF00082"/>
    </source>
</evidence>
<feature type="domain" description="Peptidase S8/S53" evidence="7">
    <location>
        <begin position="119"/>
        <end position="349"/>
    </location>
</feature>
<proteinExistence type="inferred from homology"/>
<dbReference type="InterPro" id="IPR036852">
    <property type="entry name" value="Peptidase_S8/S53_dom_sf"/>
</dbReference>
<feature type="active site" description="Charge relay system" evidence="6">
    <location>
        <position position="313"/>
    </location>
</feature>
<evidence type="ECO:0000256" key="5">
    <source>
        <dbReference type="ARBA" id="ARBA00022825"/>
    </source>
</evidence>
<keyword evidence="4 6" id="KW-0378">Hydrolase</keyword>
<sequence length="371" mass="39515">MPDAEFWTAVLKTFGPDPRGRRLIVRFSGHKEYEQFCLALRKTDPDLRASSAIRTLPLIRSVALSSGNAETWAELPGVADVEEDDLVGVRAFPAAPTAVPWGVGRIRAPEAWRYSTGDFVKVGVIDTGVDASHPDLRGRIGLGVNLLNENMPPYDDNGHGTHIAGTIAAGGRPGGMAGVAPGAVVCPVKAFDQAGNAFVSDIVRGVEWCVRNGVDVINMSFGTNRRNRSLHAAVRFAVRAGVVVVCSAGNGGRRLKTDYPARYRETISVGAVDAAGRIARFSNRGADVDLYAPGKNIRSTWPGGLYYRLSGCSMATSHVSGVVALMLGCDRRLTPKLVKRLLLASAQPTAGASGRKSVDALRAVRLAMRGR</sequence>
<comment type="caution">
    <text evidence="8">The sequence shown here is derived from an EMBL/GenBank/DDBJ whole genome shotgun (WGS) entry which is preliminary data.</text>
</comment>
<comment type="similarity">
    <text evidence="1 6">Belongs to the peptidase S8 family.</text>
</comment>
<dbReference type="AlphaFoldDB" id="A0A2A6E1N2"/>
<dbReference type="InterPro" id="IPR023827">
    <property type="entry name" value="Peptidase_S8_Asp-AS"/>
</dbReference>
<dbReference type="InterPro" id="IPR050131">
    <property type="entry name" value="Peptidase_S8_subtilisin-like"/>
</dbReference>
<dbReference type="PROSITE" id="PS00136">
    <property type="entry name" value="SUBTILASE_ASP"/>
    <property type="match status" value="1"/>
</dbReference>
<dbReference type="GO" id="GO:0004252">
    <property type="term" value="F:serine-type endopeptidase activity"/>
    <property type="evidence" value="ECO:0007669"/>
    <property type="project" value="UniProtKB-UniRule"/>
</dbReference>
<dbReference type="Proteomes" id="UP000243688">
    <property type="component" value="Unassembled WGS sequence"/>
</dbReference>
<dbReference type="PROSITE" id="PS00137">
    <property type="entry name" value="SUBTILASE_HIS"/>
    <property type="match status" value="1"/>
</dbReference>
<dbReference type="InterPro" id="IPR034202">
    <property type="entry name" value="Subtilisin_Carlsberg-like"/>
</dbReference>
<organism evidence="8 9">
    <name type="scientific">Candidatus Reconcilbacillus cellulovorans</name>
    <dbReference type="NCBI Taxonomy" id="1906605"/>
    <lineage>
        <taxon>Bacteria</taxon>
        <taxon>Bacillati</taxon>
        <taxon>Bacillota</taxon>
        <taxon>Bacilli</taxon>
        <taxon>Bacillales</taxon>
        <taxon>Paenibacillaceae</taxon>
        <taxon>Candidatus Reconcilbacillus</taxon>
    </lineage>
</organism>
<evidence type="ECO:0000256" key="2">
    <source>
        <dbReference type="ARBA" id="ARBA00022670"/>
    </source>
</evidence>
<evidence type="ECO:0000313" key="9">
    <source>
        <dbReference type="Proteomes" id="UP000243688"/>
    </source>
</evidence>
<dbReference type="GO" id="GO:0046872">
    <property type="term" value="F:metal ion binding"/>
    <property type="evidence" value="ECO:0007669"/>
    <property type="project" value="UniProtKB-KW"/>
</dbReference>
<evidence type="ECO:0000256" key="6">
    <source>
        <dbReference type="PROSITE-ProRule" id="PRU01240"/>
    </source>
</evidence>
<dbReference type="GO" id="GO:0006508">
    <property type="term" value="P:proteolysis"/>
    <property type="evidence" value="ECO:0007669"/>
    <property type="project" value="UniProtKB-KW"/>
</dbReference>
<dbReference type="Pfam" id="PF00082">
    <property type="entry name" value="Peptidase_S8"/>
    <property type="match status" value="1"/>
</dbReference>
<dbReference type="PANTHER" id="PTHR43806:SF11">
    <property type="entry name" value="CEREVISIN-RELATED"/>
    <property type="match status" value="1"/>
</dbReference>
<protein>
    <recommendedName>
        <fullName evidence="7">Peptidase S8/S53 domain-containing protein</fullName>
    </recommendedName>
</protein>
<evidence type="ECO:0000256" key="3">
    <source>
        <dbReference type="ARBA" id="ARBA00022723"/>
    </source>
</evidence>
<evidence type="ECO:0000256" key="4">
    <source>
        <dbReference type="ARBA" id="ARBA00022801"/>
    </source>
</evidence>
<evidence type="ECO:0000313" key="8">
    <source>
        <dbReference type="EMBL" id="PDO10719.1"/>
    </source>
</evidence>
<gene>
    <name evidence="8" type="ORF">BLM47_05795</name>
</gene>
<keyword evidence="3" id="KW-0479">Metal-binding</keyword>
<dbReference type="CDD" id="cd07477">
    <property type="entry name" value="Peptidases_S8_Subtilisin_subset"/>
    <property type="match status" value="1"/>
</dbReference>
<feature type="active site" description="Charge relay system" evidence="6">
    <location>
        <position position="159"/>
    </location>
</feature>
<dbReference type="InterPro" id="IPR015500">
    <property type="entry name" value="Peptidase_S8_subtilisin-rel"/>
</dbReference>
<evidence type="ECO:0000256" key="1">
    <source>
        <dbReference type="ARBA" id="ARBA00011073"/>
    </source>
</evidence>
<dbReference type="Gene3D" id="3.40.50.200">
    <property type="entry name" value="Peptidase S8/S53 domain"/>
    <property type="match status" value="1"/>
</dbReference>
<dbReference type="PANTHER" id="PTHR43806">
    <property type="entry name" value="PEPTIDASE S8"/>
    <property type="match status" value="1"/>
</dbReference>
<dbReference type="PRINTS" id="PR00723">
    <property type="entry name" value="SUBTILISIN"/>
</dbReference>
<keyword evidence="2 6" id="KW-0645">Protease</keyword>
<dbReference type="EMBL" id="MOXJ01000010">
    <property type="protein sequence ID" value="PDO10719.1"/>
    <property type="molecule type" value="Genomic_DNA"/>
</dbReference>
<reference evidence="8 9" key="1">
    <citation type="submission" date="2016-12" db="EMBL/GenBank/DDBJ databases">
        <title>Candidatus Reconcilibacillus cellulovorans genome.</title>
        <authorList>
            <person name="Kolinko S."/>
            <person name="Wu Y.-W."/>
            <person name="Tachea F."/>
            <person name="Denzel E."/>
            <person name="Hiras J."/>
            <person name="Baecker N."/>
            <person name="Chan L.J."/>
            <person name="Eichorst S.A."/>
            <person name="Frey D."/>
            <person name="Adams P.D."/>
            <person name="Pray T."/>
            <person name="Tanjore D."/>
            <person name="Petzold C.J."/>
            <person name="Gladden J.M."/>
            <person name="Simmons B.A."/>
            <person name="Singer S.W."/>
        </authorList>
    </citation>
    <scope>NUCLEOTIDE SEQUENCE [LARGE SCALE GENOMIC DNA]</scope>
    <source>
        <strain evidence="8">JTherm</strain>
    </source>
</reference>
<dbReference type="InterPro" id="IPR022398">
    <property type="entry name" value="Peptidase_S8_His-AS"/>
</dbReference>
<keyword evidence="5 6" id="KW-0720">Serine protease</keyword>
<dbReference type="SUPFAM" id="SSF52743">
    <property type="entry name" value="Subtilisin-like"/>
    <property type="match status" value="1"/>
</dbReference>
<name>A0A2A6E1N2_9BACL</name>
<dbReference type="PROSITE" id="PS51892">
    <property type="entry name" value="SUBTILASE"/>
    <property type="match status" value="1"/>
</dbReference>
<feature type="active site" description="Charge relay system" evidence="6">
    <location>
        <position position="126"/>
    </location>
</feature>
<accession>A0A2A6E1N2</accession>
<dbReference type="InterPro" id="IPR000209">
    <property type="entry name" value="Peptidase_S8/S53_dom"/>
</dbReference>